<dbReference type="InterPro" id="IPR017871">
    <property type="entry name" value="ABC_transporter-like_CS"/>
</dbReference>
<sequence>MAGEAKPVTAPSKSALISCRNLTKIYKMGQSEVRALDGVDLDILEGEFVAIIGSSGSGKSTLMNMLGALDQPTTGQVTINGENVGTMKSKSLAEFRNATIGFVFQQFQLLPKKSALKNVALPLQYRKPKVKDAAQQAAHALSLVGLADRSGHRPTELSGGQQQRVAIARALAGNPKVLLADEPTGALDSKTSTDIMKLMQDLNANGITIIVITHEDEVAAYAQRVIEFKDGRIISDKRNEEAAA</sequence>
<gene>
    <name evidence="7" type="primary">macB</name>
    <name evidence="7" type="ORF">GCM10011309_20240</name>
</gene>
<proteinExistence type="inferred from homology"/>
<dbReference type="Proteomes" id="UP000600865">
    <property type="component" value="Unassembled WGS sequence"/>
</dbReference>
<dbReference type="PANTHER" id="PTHR24220:SF86">
    <property type="entry name" value="ABC TRANSPORTER ABCH.1"/>
    <property type="match status" value="1"/>
</dbReference>
<comment type="similarity">
    <text evidence="5">Belongs to the ABC transporter superfamily. Macrolide exporter (TC 3.A.1.122) family.</text>
</comment>
<keyword evidence="2" id="KW-1003">Cell membrane</keyword>
<dbReference type="AlphaFoldDB" id="A0A918KNS2"/>
<feature type="domain" description="ABC transporter" evidence="6">
    <location>
        <begin position="17"/>
        <end position="244"/>
    </location>
</feature>
<accession>A0A918KNS2</accession>
<dbReference type="EMBL" id="BMYV01000002">
    <property type="protein sequence ID" value="GGX70133.1"/>
    <property type="molecule type" value="Genomic_DNA"/>
</dbReference>
<dbReference type="PROSITE" id="PS50893">
    <property type="entry name" value="ABC_TRANSPORTER_2"/>
    <property type="match status" value="1"/>
</dbReference>
<comment type="caution">
    <text evidence="7">The sequence shown here is derived from an EMBL/GenBank/DDBJ whole genome shotgun (WGS) entry which is preliminary data.</text>
</comment>
<name>A0A918KNS2_9PROT</name>
<dbReference type="GO" id="GO:0022857">
    <property type="term" value="F:transmembrane transporter activity"/>
    <property type="evidence" value="ECO:0007669"/>
    <property type="project" value="TreeGrafter"/>
</dbReference>
<dbReference type="InterPro" id="IPR017911">
    <property type="entry name" value="MacB-like_ATP-bd"/>
</dbReference>
<evidence type="ECO:0000313" key="8">
    <source>
        <dbReference type="Proteomes" id="UP000600865"/>
    </source>
</evidence>
<keyword evidence="1" id="KW-0813">Transport</keyword>
<dbReference type="PROSITE" id="PS00211">
    <property type="entry name" value="ABC_TRANSPORTER_1"/>
    <property type="match status" value="1"/>
</dbReference>
<evidence type="ECO:0000256" key="2">
    <source>
        <dbReference type="ARBA" id="ARBA00022519"/>
    </source>
</evidence>
<dbReference type="GO" id="GO:0005524">
    <property type="term" value="F:ATP binding"/>
    <property type="evidence" value="ECO:0007669"/>
    <property type="project" value="UniProtKB-KW"/>
</dbReference>
<evidence type="ECO:0000256" key="1">
    <source>
        <dbReference type="ARBA" id="ARBA00022448"/>
    </source>
</evidence>
<evidence type="ECO:0000256" key="4">
    <source>
        <dbReference type="ARBA" id="ARBA00022840"/>
    </source>
</evidence>
<evidence type="ECO:0000256" key="3">
    <source>
        <dbReference type="ARBA" id="ARBA00022741"/>
    </source>
</evidence>
<keyword evidence="8" id="KW-1185">Reference proteome</keyword>
<dbReference type="SUPFAM" id="SSF52540">
    <property type="entry name" value="P-loop containing nucleoside triphosphate hydrolases"/>
    <property type="match status" value="1"/>
</dbReference>
<keyword evidence="3" id="KW-0547">Nucleotide-binding</keyword>
<dbReference type="SMART" id="SM00382">
    <property type="entry name" value="AAA"/>
    <property type="match status" value="1"/>
</dbReference>
<evidence type="ECO:0000256" key="5">
    <source>
        <dbReference type="ARBA" id="ARBA00038388"/>
    </source>
</evidence>
<dbReference type="FunFam" id="3.40.50.300:FF:000032">
    <property type="entry name" value="Export ABC transporter ATP-binding protein"/>
    <property type="match status" value="1"/>
</dbReference>
<dbReference type="InterPro" id="IPR003439">
    <property type="entry name" value="ABC_transporter-like_ATP-bd"/>
</dbReference>
<protein>
    <submittedName>
        <fullName evidence="7">Macrolide export ATP-binding/permease protein MacB</fullName>
    </submittedName>
</protein>
<dbReference type="GO" id="GO:0005886">
    <property type="term" value="C:plasma membrane"/>
    <property type="evidence" value="ECO:0007669"/>
    <property type="project" value="TreeGrafter"/>
</dbReference>
<dbReference type="Gene3D" id="3.40.50.300">
    <property type="entry name" value="P-loop containing nucleotide triphosphate hydrolases"/>
    <property type="match status" value="1"/>
</dbReference>
<dbReference type="PANTHER" id="PTHR24220">
    <property type="entry name" value="IMPORT ATP-BINDING PROTEIN"/>
    <property type="match status" value="1"/>
</dbReference>
<dbReference type="GO" id="GO:0016887">
    <property type="term" value="F:ATP hydrolysis activity"/>
    <property type="evidence" value="ECO:0007669"/>
    <property type="project" value="InterPro"/>
</dbReference>
<keyword evidence="4 7" id="KW-0067">ATP-binding</keyword>
<evidence type="ECO:0000259" key="6">
    <source>
        <dbReference type="PROSITE" id="PS50893"/>
    </source>
</evidence>
<dbReference type="CDD" id="cd03255">
    <property type="entry name" value="ABC_MJ0796_LolCDE_FtsE"/>
    <property type="match status" value="1"/>
</dbReference>
<keyword evidence="2" id="KW-0997">Cell inner membrane</keyword>
<dbReference type="InterPro" id="IPR027417">
    <property type="entry name" value="P-loop_NTPase"/>
</dbReference>
<dbReference type="InterPro" id="IPR015854">
    <property type="entry name" value="ABC_transpr_LolD-like"/>
</dbReference>
<organism evidence="7 8">
    <name type="scientific">Litorimonas cladophorae</name>
    <dbReference type="NCBI Taxonomy" id="1220491"/>
    <lineage>
        <taxon>Bacteria</taxon>
        <taxon>Pseudomonadati</taxon>
        <taxon>Pseudomonadota</taxon>
        <taxon>Alphaproteobacteria</taxon>
        <taxon>Maricaulales</taxon>
        <taxon>Robiginitomaculaceae</taxon>
    </lineage>
</organism>
<dbReference type="InterPro" id="IPR003593">
    <property type="entry name" value="AAA+_ATPase"/>
</dbReference>
<evidence type="ECO:0000313" key="7">
    <source>
        <dbReference type="EMBL" id="GGX70133.1"/>
    </source>
</evidence>
<dbReference type="GO" id="GO:0098796">
    <property type="term" value="C:membrane protein complex"/>
    <property type="evidence" value="ECO:0007669"/>
    <property type="project" value="UniProtKB-ARBA"/>
</dbReference>
<reference evidence="7 8" key="1">
    <citation type="journal article" date="2014" name="Int. J. Syst. Evol. Microbiol.">
        <title>Complete genome sequence of Corynebacterium casei LMG S-19264T (=DSM 44701T), isolated from a smear-ripened cheese.</title>
        <authorList>
            <consortium name="US DOE Joint Genome Institute (JGI-PGF)"/>
            <person name="Walter F."/>
            <person name="Albersmeier A."/>
            <person name="Kalinowski J."/>
            <person name="Ruckert C."/>
        </authorList>
    </citation>
    <scope>NUCLEOTIDE SEQUENCE [LARGE SCALE GENOMIC DNA]</scope>
    <source>
        <strain evidence="7 8">KCTC 23968</strain>
    </source>
</reference>
<dbReference type="Pfam" id="PF00005">
    <property type="entry name" value="ABC_tran"/>
    <property type="match status" value="1"/>
</dbReference>
<keyword evidence="2" id="KW-0472">Membrane</keyword>